<evidence type="ECO:0000256" key="1">
    <source>
        <dbReference type="SAM" id="MobiDB-lite"/>
    </source>
</evidence>
<dbReference type="EMBL" id="CAXLJL010000078">
    <property type="protein sequence ID" value="CAL5130934.1"/>
    <property type="molecule type" value="Genomic_DNA"/>
</dbReference>
<feature type="compositionally biased region" description="Polar residues" evidence="1">
    <location>
        <begin position="1"/>
        <end position="15"/>
    </location>
</feature>
<organism evidence="2 3">
    <name type="scientific">Calicophoron daubneyi</name>
    <name type="common">Rumen fluke</name>
    <name type="synonym">Paramphistomum daubneyi</name>
    <dbReference type="NCBI Taxonomy" id="300641"/>
    <lineage>
        <taxon>Eukaryota</taxon>
        <taxon>Metazoa</taxon>
        <taxon>Spiralia</taxon>
        <taxon>Lophotrochozoa</taxon>
        <taxon>Platyhelminthes</taxon>
        <taxon>Trematoda</taxon>
        <taxon>Digenea</taxon>
        <taxon>Plagiorchiida</taxon>
        <taxon>Pronocephalata</taxon>
        <taxon>Paramphistomoidea</taxon>
        <taxon>Paramphistomidae</taxon>
        <taxon>Calicophoron</taxon>
    </lineage>
</organism>
<name>A0AAV2T4N6_CALDB</name>
<accession>A0AAV2T4N6</accession>
<protein>
    <recommendedName>
        <fullName evidence="4">COX assembly mitochondrial protein</fullName>
    </recommendedName>
</protein>
<reference evidence="2" key="1">
    <citation type="submission" date="2024-06" db="EMBL/GenBank/DDBJ databases">
        <authorList>
            <person name="Liu X."/>
            <person name="Lenzi L."/>
            <person name="Haldenby T S."/>
            <person name="Uol C."/>
        </authorList>
    </citation>
    <scope>NUCLEOTIDE SEQUENCE</scope>
</reference>
<dbReference type="AlphaFoldDB" id="A0AAV2T4N6"/>
<gene>
    <name evidence="2" type="ORF">CDAUBV1_LOCUS3136</name>
</gene>
<comment type="caution">
    <text evidence="2">The sequence shown here is derived from an EMBL/GenBank/DDBJ whole genome shotgun (WGS) entry which is preliminary data.</text>
</comment>
<feature type="region of interest" description="Disordered" evidence="1">
    <location>
        <begin position="1"/>
        <end position="24"/>
    </location>
</feature>
<proteinExistence type="predicted"/>
<evidence type="ECO:0000313" key="3">
    <source>
        <dbReference type="Proteomes" id="UP001497525"/>
    </source>
</evidence>
<sequence>MPEDTSNIASYNNGPVNHGDPESTYMTADERSSLLSKYIQEKLLMDLCKAEWKTWNNCISTRSKQEWFAAWKCKPEMKLVNSCQNRYLLNPEEMKKFEREYLQMRSEFRRTGIGHRFMAKDRLREYLSKQD</sequence>
<dbReference type="Proteomes" id="UP001497525">
    <property type="component" value="Unassembled WGS sequence"/>
</dbReference>
<evidence type="ECO:0008006" key="4">
    <source>
        <dbReference type="Google" id="ProtNLM"/>
    </source>
</evidence>
<evidence type="ECO:0000313" key="2">
    <source>
        <dbReference type="EMBL" id="CAL5130934.1"/>
    </source>
</evidence>